<comment type="caution">
    <text evidence="2">The sequence shown here is derived from an EMBL/GenBank/DDBJ whole genome shotgun (WGS) entry which is preliminary data.</text>
</comment>
<proteinExistence type="predicted"/>
<reference evidence="2 3" key="1">
    <citation type="submission" date="2017-09" db="EMBL/GenBank/DDBJ databases">
        <authorList>
            <person name="Varghese N."/>
            <person name="Submissions S."/>
        </authorList>
    </citation>
    <scope>NUCLEOTIDE SEQUENCE [LARGE SCALE GENOMIC DNA]</scope>
    <source>
        <strain evidence="2 3">OK806</strain>
    </source>
</reference>
<accession>A0A7Z7IEV0</accession>
<name>A0A7Z7IEV0_9BURK</name>
<organism evidence="2 3">
    <name type="scientific">Caballeronia arationis</name>
    <dbReference type="NCBI Taxonomy" id="1777142"/>
    <lineage>
        <taxon>Bacteria</taxon>
        <taxon>Pseudomonadati</taxon>
        <taxon>Pseudomonadota</taxon>
        <taxon>Betaproteobacteria</taxon>
        <taxon>Burkholderiales</taxon>
        <taxon>Burkholderiaceae</taxon>
        <taxon>Caballeronia</taxon>
    </lineage>
</organism>
<feature type="compositionally biased region" description="Polar residues" evidence="1">
    <location>
        <begin position="179"/>
        <end position="191"/>
    </location>
</feature>
<dbReference type="RefSeq" id="WP_167306382.1">
    <property type="nucleotide sequence ID" value="NZ_OCSU01000004.1"/>
</dbReference>
<evidence type="ECO:0000256" key="1">
    <source>
        <dbReference type="SAM" id="MobiDB-lite"/>
    </source>
</evidence>
<keyword evidence="3" id="KW-1185">Reference proteome</keyword>
<sequence length="191" mass="21033">MTLDEQVDEALGETFPASDLIAVHPEPEQPAKKYAQSSSVLTNNGARFSTRCMQRFLCVDFAQRARASRKVSRPNVEIDRDQGEAVQPQSNCGQHEASRGMGVSPVPCVDNAVPRSRSHHVHSQGRWMELKAALRNNCAGEGKKCTSSTRYDGSIRVALGAVRMRGLVYQQTEKEQRSEPTQTSSGTRSTN</sequence>
<evidence type="ECO:0000313" key="2">
    <source>
        <dbReference type="EMBL" id="SOE91210.1"/>
    </source>
</evidence>
<protein>
    <submittedName>
        <fullName evidence="2">Uncharacterized protein</fullName>
    </submittedName>
</protein>
<feature type="region of interest" description="Disordered" evidence="1">
    <location>
        <begin position="72"/>
        <end position="105"/>
    </location>
</feature>
<dbReference type="EMBL" id="OCSU01000004">
    <property type="protein sequence ID" value="SOE91210.1"/>
    <property type="molecule type" value="Genomic_DNA"/>
</dbReference>
<feature type="region of interest" description="Disordered" evidence="1">
    <location>
        <begin position="170"/>
        <end position="191"/>
    </location>
</feature>
<evidence type="ECO:0000313" key="3">
    <source>
        <dbReference type="Proteomes" id="UP000219522"/>
    </source>
</evidence>
<dbReference type="AlphaFoldDB" id="A0A7Z7IEV0"/>
<dbReference type="Proteomes" id="UP000219522">
    <property type="component" value="Unassembled WGS sequence"/>
</dbReference>
<gene>
    <name evidence="2" type="ORF">SAMN05446927_8100</name>
</gene>